<reference evidence="6 7" key="1">
    <citation type="submission" date="2019-02" db="EMBL/GenBank/DDBJ databases">
        <title>Genome sequencing of the rare red list fungi Antrodiella citrinella (Flaviporus citrinellus).</title>
        <authorList>
            <person name="Buettner E."/>
            <person name="Kellner H."/>
        </authorList>
    </citation>
    <scope>NUCLEOTIDE SEQUENCE [LARGE SCALE GENOMIC DNA]</scope>
    <source>
        <strain evidence="6 7">DSM 108506</strain>
    </source>
</reference>
<dbReference type="OrthoDB" id="2803172at2759"/>
<dbReference type="Gene3D" id="6.10.140.2220">
    <property type="match status" value="1"/>
</dbReference>
<dbReference type="GO" id="GO:0008270">
    <property type="term" value="F:zinc ion binding"/>
    <property type="evidence" value="ECO:0007669"/>
    <property type="project" value="UniProtKB-KW"/>
</dbReference>
<dbReference type="InterPro" id="IPR002893">
    <property type="entry name" value="Znf_MYND"/>
</dbReference>
<dbReference type="PROSITE" id="PS01360">
    <property type="entry name" value="ZF_MYND_1"/>
    <property type="match status" value="1"/>
</dbReference>
<evidence type="ECO:0000256" key="4">
    <source>
        <dbReference type="PROSITE-ProRule" id="PRU00134"/>
    </source>
</evidence>
<gene>
    <name evidence="6" type="ORF">EUX98_g4752</name>
</gene>
<keyword evidence="2 4" id="KW-0863">Zinc-finger</keyword>
<evidence type="ECO:0000256" key="3">
    <source>
        <dbReference type="ARBA" id="ARBA00022833"/>
    </source>
</evidence>
<dbReference type="Proteomes" id="UP000308730">
    <property type="component" value="Unassembled WGS sequence"/>
</dbReference>
<evidence type="ECO:0000256" key="2">
    <source>
        <dbReference type="ARBA" id="ARBA00022771"/>
    </source>
</evidence>
<sequence length="527" mass="60444">MDDHSLTEIPINVVTSEDRPLLLEHSQWLTIKNLLLFSVLADISDIPRDLLEDVISILHISARLLFERPKDAHDWLHALGTSPPKVNASGLPDIITLFSLVDRAARCLLREDVDRPDSAFEVLQFMIAMLGVLEEVKEIRTVLLDKSKSLIWFLKGVYVDALVLSGRFEANTMKILDHILESAGTGSELGIKVQMHLILCYQQMGIEVDKKKRHTENVVQYLRNGPYLRDHFATFMNRQNRPVHPVATVLGSDWFTASEKRFRHLEWKQGSKRRPGFCENCRAFSTDIKLLRCAQCQRTQYCSKACQKANWKAHREDCLELANTRKIIPQFGNTWIGDVESQRQTDIEKWHYSNHYPCLHGPMHALGLQRDPQRGWTHFMVAEMDYPPDSVDDYRRHFRVVRCGVLLMKPEVTKRLEVIVGKEVGWMAQFVRYHCEHTLLVESDVPLAYRVPMFYMFYGLWFTPIVRCSIVSSGHVNGLGYDPHWHKSMNCATAESGSPPPGPLRLPGRRRAGLLVDLAITAIETSP</sequence>
<dbReference type="Pfam" id="PF01753">
    <property type="entry name" value="zf-MYND"/>
    <property type="match status" value="1"/>
</dbReference>
<keyword evidence="1" id="KW-0479">Metal-binding</keyword>
<accession>A0A4S4MT72</accession>
<evidence type="ECO:0000313" key="7">
    <source>
        <dbReference type="Proteomes" id="UP000308730"/>
    </source>
</evidence>
<feature type="domain" description="MYND-type" evidence="5">
    <location>
        <begin position="278"/>
        <end position="318"/>
    </location>
</feature>
<dbReference type="SUPFAM" id="SSF144232">
    <property type="entry name" value="HIT/MYND zinc finger-like"/>
    <property type="match status" value="1"/>
</dbReference>
<comment type="caution">
    <text evidence="6">The sequence shown here is derived from an EMBL/GenBank/DDBJ whole genome shotgun (WGS) entry which is preliminary data.</text>
</comment>
<name>A0A4S4MT72_9APHY</name>
<keyword evidence="3" id="KW-0862">Zinc</keyword>
<organism evidence="6 7">
    <name type="scientific">Antrodiella citrinella</name>
    <dbReference type="NCBI Taxonomy" id="2447956"/>
    <lineage>
        <taxon>Eukaryota</taxon>
        <taxon>Fungi</taxon>
        <taxon>Dikarya</taxon>
        <taxon>Basidiomycota</taxon>
        <taxon>Agaricomycotina</taxon>
        <taxon>Agaricomycetes</taxon>
        <taxon>Polyporales</taxon>
        <taxon>Steccherinaceae</taxon>
        <taxon>Antrodiella</taxon>
    </lineage>
</organism>
<proteinExistence type="predicted"/>
<evidence type="ECO:0000313" key="6">
    <source>
        <dbReference type="EMBL" id="THH29422.1"/>
    </source>
</evidence>
<dbReference type="AlphaFoldDB" id="A0A4S4MT72"/>
<keyword evidence="7" id="KW-1185">Reference proteome</keyword>
<protein>
    <recommendedName>
        <fullName evidence="5">MYND-type domain-containing protein</fullName>
    </recommendedName>
</protein>
<evidence type="ECO:0000256" key="1">
    <source>
        <dbReference type="ARBA" id="ARBA00022723"/>
    </source>
</evidence>
<dbReference type="EMBL" id="SGPM01000124">
    <property type="protein sequence ID" value="THH29422.1"/>
    <property type="molecule type" value="Genomic_DNA"/>
</dbReference>
<dbReference type="PROSITE" id="PS50865">
    <property type="entry name" value="ZF_MYND_2"/>
    <property type="match status" value="1"/>
</dbReference>
<evidence type="ECO:0000259" key="5">
    <source>
        <dbReference type="PROSITE" id="PS50865"/>
    </source>
</evidence>